<proteinExistence type="predicted"/>
<reference evidence="2 3" key="1">
    <citation type="submission" date="2015-07" db="EMBL/GenBank/DDBJ databases">
        <title>Emmonsia species relationships and genome sequence.</title>
        <authorList>
            <person name="Cuomo C.A."/>
            <person name="Schwartz I.S."/>
            <person name="Kenyon C."/>
            <person name="de Hoog G.S."/>
            <person name="Govender N.P."/>
            <person name="Botha A."/>
            <person name="Moreno L."/>
            <person name="de Vries M."/>
            <person name="Munoz J.F."/>
            <person name="Stielow J.B."/>
        </authorList>
    </citation>
    <scope>NUCLEOTIDE SEQUENCE [LARGE SCALE GENOMIC DNA]</scope>
    <source>
        <strain evidence="2 3">CBS 136260</strain>
    </source>
</reference>
<feature type="region of interest" description="Disordered" evidence="1">
    <location>
        <begin position="16"/>
        <end position="44"/>
    </location>
</feature>
<evidence type="ECO:0000256" key="1">
    <source>
        <dbReference type="SAM" id="MobiDB-lite"/>
    </source>
</evidence>
<sequence>MAAFAMALVLVGHRGKGNEVDVGGEGREPDNAESKDEVKSASERGAQVQTVSLHIAKSHNLTIANMTITIRSESLFLININREETRGRMIQSEWVVRGSGAFEEEEEGAFGCMRVSLMELPK</sequence>
<dbReference type="Proteomes" id="UP000091918">
    <property type="component" value="Unassembled WGS sequence"/>
</dbReference>
<protein>
    <submittedName>
        <fullName evidence="2">Uncharacterized protein</fullName>
    </submittedName>
</protein>
<organism evidence="2 3">
    <name type="scientific">Emergomyces africanus</name>
    <dbReference type="NCBI Taxonomy" id="1955775"/>
    <lineage>
        <taxon>Eukaryota</taxon>
        <taxon>Fungi</taxon>
        <taxon>Dikarya</taxon>
        <taxon>Ascomycota</taxon>
        <taxon>Pezizomycotina</taxon>
        <taxon>Eurotiomycetes</taxon>
        <taxon>Eurotiomycetidae</taxon>
        <taxon>Onygenales</taxon>
        <taxon>Ajellomycetaceae</taxon>
        <taxon>Emergomyces</taxon>
    </lineage>
</organism>
<evidence type="ECO:0000313" key="2">
    <source>
        <dbReference type="EMBL" id="OAX80199.1"/>
    </source>
</evidence>
<keyword evidence="3" id="KW-1185">Reference proteome</keyword>
<gene>
    <name evidence="2" type="ORF">ACJ72_05470</name>
</gene>
<evidence type="ECO:0000313" key="3">
    <source>
        <dbReference type="Proteomes" id="UP000091918"/>
    </source>
</evidence>
<dbReference type="EMBL" id="LGUA01000769">
    <property type="protein sequence ID" value="OAX80199.1"/>
    <property type="molecule type" value="Genomic_DNA"/>
</dbReference>
<comment type="caution">
    <text evidence="2">The sequence shown here is derived from an EMBL/GenBank/DDBJ whole genome shotgun (WGS) entry which is preliminary data.</text>
</comment>
<feature type="compositionally biased region" description="Basic and acidic residues" evidence="1">
    <location>
        <begin position="16"/>
        <end position="42"/>
    </location>
</feature>
<name>A0A1B7NTU3_9EURO</name>
<dbReference type="AlphaFoldDB" id="A0A1B7NTU3"/>
<accession>A0A1B7NTU3</accession>